<comment type="caution">
    <text evidence="1">The sequence shown here is derived from an EMBL/GenBank/DDBJ whole genome shotgun (WGS) entry which is preliminary data.</text>
</comment>
<reference evidence="2" key="1">
    <citation type="journal article" date="2019" name="Int. J. Syst. Evol. Microbiol.">
        <title>The Global Catalogue of Microorganisms (GCM) 10K type strain sequencing project: providing services to taxonomists for standard genome sequencing and annotation.</title>
        <authorList>
            <consortium name="The Broad Institute Genomics Platform"/>
            <consortium name="The Broad Institute Genome Sequencing Center for Infectious Disease"/>
            <person name="Wu L."/>
            <person name="Ma J."/>
        </authorList>
    </citation>
    <scope>NUCLEOTIDE SEQUENCE [LARGE SCALE GENOMIC DNA]</scope>
    <source>
        <strain evidence="2">CGMCC 1.6964</strain>
    </source>
</reference>
<proteinExistence type="predicted"/>
<dbReference type="Proteomes" id="UP000606653">
    <property type="component" value="Unassembled WGS sequence"/>
</dbReference>
<accession>A0ABQ2KWJ3</accession>
<sequence>MDWNGRGDAGVGVLRSWREMNAELRCRICELGGGNGKDVSDAKYGKNAKEIRL</sequence>
<keyword evidence="2" id="KW-1185">Reference proteome</keyword>
<protein>
    <submittedName>
        <fullName evidence="1">Uncharacterized protein</fullName>
    </submittedName>
</protein>
<dbReference type="EMBL" id="BMLN01000002">
    <property type="protein sequence ID" value="GGN95043.1"/>
    <property type="molecule type" value="Genomic_DNA"/>
</dbReference>
<organism evidence="1 2">
    <name type="scientific">Saccharibacillus kuerlensis</name>
    <dbReference type="NCBI Taxonomy" id="459527"/>
    <lineage>
        <taxon>Bacteria</taxon>
        <taxon>Bacillati</taxon>
        <taxon>Bacillota</taxon>
        <taxon>Bacilli</taxon>
        <taxon>Bacillales</taxon>
        <taxon>Paenibacillaceae</taxon>
        <taxon>Saccharibacillus</taxon>
    </lineage>
</organism>
<evidence type="ECO:0000313" key="1">
    <source>
        <dbReference type="EMBL" id="GGN95043.1"/>
    </source>
</evidence>
<evidence type="ECO:0000313" key="2">
    <source>
        <dbReference type="Proteomes" id="UP000606653"/>
    </source>
</evidence>
<gene>
    <name evidence="1" type="ORF">GCM10010969_10370</name>
</gene>
<name>A0ABQ2KWJ3_9BACL</name>